<sequence length="489" mass="54941">MSREQAVSIKQLSLSYPNSGTLLFEDLSIDIYSGEKVLLLGPSGSGKSTLAHMMAGLIPSAIELPYHAEALVPAKQPAIVFQDPDTQFCMPYVDEEIAFVLENRRMPRDQMDVAIERLLAQVGLDLPERHWPIAAMSQGMKQRLAIACALAAESDVLFLDEPTALLDPEGTTQIWQTVRQACSGKTIIIIEHKISEIIDFVDRIVLFNEEGQLLDDGAPQELFQRYRRQLDEYGIWHPYSWKNYLSQYAPGKIKQKRHTPLLLLNHWAAYRGKQRVGKVDGAVVHAGDWVCITGKNGAGKSTFLYALMNLLKWKGTYQLNGEAVKQKQSLSEQIGFVFQNPEFQFVADSVWQELLAGCSRESANAQAQSLLEMFQLAGKQDNHPYMLSIGQKRRLSVATAFMEPRPLLLFDEPTFGQDAKNTFLLLEALEERRRQGTAILMVTHDEMIVDHFATHEWTIKNGTLDTIMARTRNGTGGDVGGIQMERDMA</sequence>
<comment type="subcellular location">
    <subcellularLocation>
        <location evidence="1">Cell membrane</location>
        <topology evidence="1">Peripheral membrane protein</topology>
    </subcellularLocation>
</comment>
<comment type="similarity">
    <text evidence="2">Belongs to the ABC transporter superfamily.</text>
</comment>
<keyword evidence="8" id="KW-0472">Membrane</keyword>
<dbReference type="PROSITE" id="PS50893">
    <property type="entry name" value="ABC_TRANSPORTER_2"/>
    <property type="match status" value="2"/>
</dbReference>
<dbReference type="RefSeq" id="WP_095326083.1">
    <property type="nucleotide sequence ID" value="NZ_NPCC01000004.1"/>
</dbReference>
<dbReference type="CDD" id="cd03225">
    <property type="entry name" value="ABC_cobalt_CbiO_domain1"/>
    <property type="match status" value="2"/>
</dbReference>
<keyword evidence="7" id="KW-1278">Translocase</keyword>
<evidence type="ECO:0000256" key="8">
    <source>
        <dbReference type="ARBA" id="ARBA00023136"/>
    </source>
</evidence>
<evidence type="ECO:0000256" key="2">
    <source>
        <dbReference type="ARBA" id="ARBA00005417"/>
    </source>
</evidence>
<dbReference type="GO" id="GO:0042626">
    <property type="term" value="F:ATPase-coupled transmembrane transporter activity"/>
    <property type="evidence" value="ECO:0007669"/>
    <property type="project" value="TreeGrafter"/>
</dbReference>
<organism evidence="10 11">
    <name type="scientific">Shouchella clausii</name>
    <name type="common">Alkalihalobacillus clausii</name>
    <dbReference type="NCBI Taxonomy" id="79880"/>
    <lineage>
        <taxon>Bacteria</taxon>
        <taxon>Bacillati</taxon>
        <taxon>Bacillota</taxon>
        <taxon>Bacilli</taxon>
        <taxon>Bacillales</taxon>
        <taxon>Bacillaceae</taxon>
        <taxon>Shouchella</taxon>
    </lineage>
</organism>
<evidence type="ECO:0000256" key="1">
    <source>
        <dbReference type="ARBA" id="ARBA00004202"/>
    </source>
</evidence>
<keyword evidence="4" id="KW-1003">Cell membrane</keyword>
<evidence type="ECO:0000256" key="6">
    <source>
        <dbReference type="ARBA" id="ARBA00022840"/>
    </source>
</evidence>
<dbReference type="GO" id="GO:0043190">
    <property type="term" value="C:ATP-binding cassette (ABC) transporter complex"/>
    <property type="evidence" value="ECO:0007669"/>
    <property type="project" value="TreeGrafter"/>
</dbReference>
<protein>
    <submittedName>
        <fullName evidence="10">ABC transporter</fullName>
    </submittedName>
</protein>
<dbReference type="AlphaFoldDB" id="A0A268P5Z9"/>
<evidence type="ECO:0000256" key="4">
    <source>
        <dbReference type="ARBA" id="ARBA00022475"/>
    </source>
</evidence>
<evidence type="ECO:0000259" key="9">
    <source>
        <dbReference type="PROSITE" id="PS50893"/>
    </source>
</evidence>
<dbReference type="InterPro" id="IPR050095">
    <property type="entry name" value="ECF_ABC_transporter_ATP-bd"/>
</dbReference>
<evidence type="ECO:0000256" key="5">
    <source>
        <dbReference type="ARBA" id="ARBA00022741"/>
    </source>
</evidence>
<dbReference type="SUPFAM" id="SSF52540">
    <property type="entry name" value="P-loop containing nucleoside triphosphate hydrolases"/>
    <property type="match status" value="2"/>
</dbReference>
<reference evidence="10 11" key="1">
    <citation type="submission" date="2017-07" db="EMBL/GenBank/DDBJ databases">
        <title>Isolation and whole genome analysis of endospore-forming bacteria from heroin.</title>
        <authorList>
            <person name="Kalinowski J."/>
            <person name="Ahrens B."/>
            <person name="Al-Dilaimi A."/>
            <person name="Winkler A."/>
            <person name="Wibberg D."/>
            <person name="Schleenbecker U."/>
            <person name="Ruckert C."/>
            <person name="Wolfel R."/>
            <person name="Grass G."/>
        </authorList>
    </citation>
    <scope>NUCLEOTIDE SEQUENCE [LARGE SCALE GENOMIC DNA]</scope>
    <source>
        <strain evidence="10 11">7539</strain>
    </source>
</reference>
<gene>
    <name evidence="10" type="ORF">CHH72_02315</name>
</gene>
<evidence type="ECO:0000313" key="11">
    <source>
        <dbReference type="Proteomes" id="UP000216207"/>
    </source>
</evidence>
<evidence type="ECO:0000256" key="3">
    <source>
        <dbReference type="ARBA" id="ARBA00022448"/>
    </source>
</evidence>
<dbReference type="SMART" id="SM00382">
    <property type="entry name" value="AAA"/>
    <property type="match status" value="2"/>
</dbReference>
<dbReference type="Gene3D" id="3.40.50.300">
    <property type="entry name" value="P-loop containing nucleotide triphosphate hydrolases"/>
    <property type="match status" value="2"/>
</dbReference>
<feature type="domain" description="ABC transporter" evidence="9">
    <location>
        <begin position="9"/>
        <end position="235"/>
    </location>
</feature>
<dbReference type="InterPro" id="IPR017871">
    <property type="entry name" value="ABC_transporter-like_CS"/>
</dbReference>
<dbReference type="GO" id="GO:0005524">
    <property type="term" value="F:ATP binding"/>
    <property type="evidence" value="ECO:0007669"/>
    <property type="project" value="UniProtKB-KW"/>
</dbReference>
<keyword evidence="6" id="KW-0067">ATP-binding</keyword>
<dbReference type="PROSITE" id="PS00211">
    <property type="entry name" value="ABC_TRANSPORTER_1"/>
    <property type="match status" value="1"/>
</dbReference>
<accession>A0A268P5Z9</accession>
<dbReference type="EMBL" id="NPCC01000004">
    <property type="protein sequence ID" value="PAE90735.1"/>
    <property type="molecule type" value="Genomic_DNA"/>
</dbReference>
<comment type="caution">
    <text evidence="10">The sequence shown here is derived from an EMBL/GenBank/DDBJ whole genome shotgun (WGS) entry which is preliminary data.</text>
</comment>
<dbReference type="GO" id="GO:0016887">
    <property type="term" value="F:ATP hydrolysis activity"/>
    <property type="evidence" value="ECO:0007669"/>
    <property type="project" value="InterPro"/>
</dbReference>
<evidence type="ECO:0000313" key="10">
    <source>
        <dbReference type="EMBL" id="PAE90735.1"/>
    </source>
</evidence>
<evidence type="ECO:0000256" key="7">
    <source>
        <dbReference type="ARBA" id="ARBA00022967"/>
    </source>
</evidence>
<dbReference type="PANTHER" id="PTHR43553">
    <property type="entry name" value="HEAVY METAL TRANSPORTER"/>
    <property type="match status" value="1"/>
</dbReference>
<proteinExistence type="inferred from homology"/>
<dbReference type="InterPro" id="IPR027417">
    <property type="entry name" value="P-loop_NTPase"/>
</dbReference>
<keyword evidence="3" id="KW-0813">Transport</keyword>
<dbReference type="InterPro" id="IPR003439">
    <property type="entry name" value="ABC_transporter-like_ATP-bd"/>
</dbReference>
<dbReference type="Proteomes" id="UP000216207">
    <property type="component" value="Unassembled WGS sequence"/>
</dbReference>
<dbReference type="InterPro" id="IPR003593">
    <property type="entry name" value="AAA+_ATPase"/>
</dbReference>
<name>A0A268P5Z9_SHOCL</name>
<keyword evidence="5" id="KW-0547">Nucleotide-binding</keyword>
<dbReference type="Pfam" id="PF00005">
    <property type="entry name" value="ABC_tran"/>
    <property type="match status" value="2"/>
</dbReference>
<feature type="domain" description="ABC transporter" evidence="9">
    <location>
        <begin position="261"/>
        <end position="486"/>
    </location>
</feature>
<dbReference type="InterPro" id="IPR015856">
    <property type="entry name" value="ABC_transpr_CbiO/EcfA_su"/>
</dbReference>